<evidence type="ECO:0000256" key="9">
    <source>
        <dbReference type="ARBA" id="ARBA00023004"/>
    </source>
</evidence>
<organism evidence="15">
    <name type="scientific">Chrysotila carterae</name>
    <name type="common">Marine alga</name>
    <name type="synonym">Syracosphaera carterae</name>
    <dbReference type="NCBI Taxonomy" id="13221"/>
    <lineage>
        <taxon>Eukaryota</taxon>
        <taxon>Haptista</taxon>
        <taxon>Haptophyta</taxon>
        <taxon>Prymnesiophyceae</taxon>
        <taxon>Isochrysidales</taxon>
        <taxon>Isochrysidaceae</taxon>
        <taxon>Chrysotila</taxon>
    </lineage>
</organism>
<dbReference type="InterPro" id="IPR044528">
    <property type="entry name" value="POD-like_MBL-fold"/>
</dbReference>
<dbReference type="FunFam" id="3.60.15.10:FF:000013">
    <property type="entry name" value="Persulfide dioxygenase ETHE1, mitochondrial"/>
    <property type="match status" value="1"/>
</dbReference>
<keyword evidence="10" id="KW-0496">Mitochondrion</keyword>
<comment type="catalytic activity">
    <reaction evidence="11">
        <text>S-sulfanylglutathione + O2 + H2O = sulfite + glutathione + 2 H(+)</text>
        <dbReference type="Rhea" id="RHEA:12981"/>
        <dbReference type="ChEBI" id="CHEBI:15377"/>
        <dbReference type="ChEBI" id="CHEBI:15378"/>
        <dbReference type="ChEBI" id="CHEBI:15379"/>
        <dbReference type="ChEBI" id="CHEBI:17359"/>
        <dbReference type="ChEBI" id="CHEBI:57925"/>
        <dbReference type="ChEBI" id="CHEBI:58905"/>
        <dbReference type="EC" id="1.13.11.18"/>
    </reaction>
</comment>
<evidence type="ECO:0000256" key="5">
    <source>
        <dbReference type="ARBA" id="ARBA00022946"/>
    </source>
</evidence>
<keyword evidence="7" id="KW-0007">Acetylation</keyword>
<proteinExistence type="inferred from homology"/>
<dbReference type="Pfam" id="PF00581">
    <property type="entry name" value="Rhodanese"/>
    <property type="match status" value="1"/>
</dbReference>
<accession>A0A7S4BKH0</accession>
<dbReference type="CDD" id="cd00158">
    <property type="entry name" value="RHOD"/>
    <property type="match status" value="1"/>
</dbReference>
<keyword evidence="9" id="KW-0408">Iron</keyword>
<evidence type="ECO:0000313" key="15">
    <source>
        <dbReference type="EMBL" id="CAE0768876.1"/>
    </source>
</evidence>
<evidence type="ECO:0000256" key="1">
    <source>
        <dbReference type="ARBA" id="ARBA00001954"/>
    </source>
</evidence>
<keyword evidence="5" id="KW-0809">Transit peptide</keyword>
<feature type="domain" description="Rhodanese" evidence="14">
    <location>
        <begin position="16"/>
        <end position="103"/>
    </location>
</feature>
<evidence type="ECO:0000256" key="7">
    <source>
        <dbReference type="ARBA" id="ARBA00022990"/>
    </source>
</evidence>
<evidence type="ECO:0000256" key="8">
    <source>
        <dbReference type="ARBA" id="ARBA00023002"/>
    </source>
</evidence>
<name>A0A7S4BKH0_CHRCT</name>
<evidence type="ECO:0000256" key="4">
    <source>
        <dbReference type="ARBA" id="ARBA00022723"/>
    </source>
</evidence>
<dbReference type="EC" id="1.13.11.18" evidence="12"/>
<dbReference type="PANTHER" id="PTHR43084">
    <property type="entry name" value="PERSULFIDE DIOXYGENASE ETHE1"/>
    <property type="match status" value="1"/>
</dbReference>
<dbReference type="EMBL" id="HBIZ01033702">
    <property type="protein sequence ID" value="CAE0768876.1"/>
    <property type="molecule type" value="Transcribed_RNA"/>
</dbReference>
<dbReference type="AlphaFoldDB" id="A0A7S4BKH0"/>
<evidence type="ECO:0000256" key="2">
    <source>
        <dbReference type="ARBA" id="ARBA00004173"/>
    </source>
</evidence>
<gene>
    <name evidence="15" type="ORF">PCAR00345_LOCUS21488</name>
</gene>
<evidence type="ECO:0000259" key="14">
    <source>
        <dbReference type="PROSITE" id="PS50206"/>
    </source>
</evidence>
<evidence type="ECO:0000256" key="3">
    <source>
        <dbReference type="ARBA" id="ARBA00006759"/>
    </source>
</evidence>
<dbReference type="InterPro" id="IPR001279">
    <property type="entry name" value="Metallo-B-lactamas"/>
</dbReference>
<dbReference type="GO" id="GO:0070813">
    <property type="term" value="P:hydrogen sulfide metabolic process"/>
    <property type="evidence" value="ECO:0007669"/>
    <property type="project" value="TreeGrafter"/>
</dbReference>
<evidence type="ECO:0000256" key="11">
    <source>
        <dbReference type="ARBA" id="ARBA00050990"/>
    </source>
</evidence>
<dbReference type="Gene3D" id="3.60.15.10">
    <property type="entry name" value="Ribonuclease Z/Hydroxyacylglutathione hydrolase-like"/>
    <property type="match status" value="1"/>
</dbReference>
<dbReference type="InterPro" id="IPR036866">
    <property type="entry name" value="RibonucZ/Hydroxyglut_hydro"/>
</dbReference>
<dbReference type="PROSITE" id="PS50206">
    <property type="entry name" value="RHODANESE_3"/>
    <property type="match status" value="1"/>
</dbReference>
<dbReference type="GO" id="GO:0006749">
    <property type="term" value="P:glutathione metabolic process"/>
    <property type="evidence" value="ECO:0007669"/>
    <property type="project" value="InterPro"/>
</dbReference>
<keyword evidence="6" id="KW-0223">Dioxygenase</keyword>
<dbReference type="Pfam" id="PF00753">
    <property type="entry name" value="Lactamase_B"/>
    <property type="match status" value="2"/>
</dbReference>
<protein>
    <recommendedName>
        <fullName evidence="12">persulfide dioxygenase</fullName>
        <ecNumber evidence="12">1.13.11.18</ecNumber>
    </recommendedName>
    <alternativeName>
        <fullName evidence="13">Sulfur dioxygenase ETHE1</fullName>
    </alternativeName>
</protein>
<dbReference type="InterPro" id="IPR051682">
    <property type="entry name" value="Mito_Persulfide_Diox"/>
</dbReference>
<dbReference type="SUPFAM" id="SSF56281">
    <property type="entry name" value="Metallo-hydrolase/oxidoreductase"/>
    <property type="match status" value="1"/>
</dbReference>
<evidence type="ECO:0000256" key="12">
    <source>
        <dbReference type="ARBA" id="ARBA00066686"/>
    </source>
</evidence>
<evidence type="ECO:0000256" key="13">
    <source>
        <dbReference type="ARBA" id="ARBA00077964"/>
    </source>
</evidence>
<dbReference type="GO" id="GO:0046872">
    <property type="term" value="F:metal ion binding"/>
    <property type="evidence" value="ECO:0007669"/>
    <property type="project" value="UniProtKB-KW"/>
</dbReference>
<dbReference type="InterPro" id="IPR036873">
    <property type="entry name" value="Rhodanese-like_dom_sf"/>
</dbReference>
<dbReference type="Gene3D" id="3.40.250.10">
    <property type="entry name" value="Rhodanese-like domain"/>
    <property type="match status" value="1"/>
</dbReference>
<dbReference type="CDD" id="cd07724">
    <property type="entry name" value="POD-like_MBL-fold"/>
    <property type="match status" value="1"/>
</dbReference>
<dbReference type="InterPro" id="IPR001763">
    <property type="entry name" value="Rhodanese-like_dom"/>
</dbReference>
<sequence length="355" mass="38054">MSAEELSPVEEVKKALDGGALVIDIRAADSSDAFKGIFSVVDGSISAPWDRANKTMPLSAFPEDKTATIVLHCNSGRRVNAAVPFLKEKGYINLLNAGGPAESEVFPVFGERIHKHDFETVSITQLFDGPKPQGGGSATYTYILADSKTKEAIIIDPVLEQVDRDLEVISSQGLTLTQALNTHCHADHITGTGELKKRVGGLRSAISAASGAKADVMLKEGESICWSDGRPLLRVLSTPGHTNGCVSFVCEPLGAVFTGDVLLIGGCGRTDFQEGSAADLYDSVHNKLFTLPDDTIVYPAHDYKGRLRSTIKTEKITNPRLAKSKEEFAQIMANLNLPYPAQIDRALPANLVCGC</sequence>
<reference evidence="15" key="1">
    <citation type="submission" date="2021-01" db="EMBL/GenBank/DDBJ databases">
        <authorList>
            <person name="Corre E."/>
            <person name="Pelletier E."/>
            <person name="Niang G."/>
            <person name="Scheremetjew M."/>
            <person name="Finn R."/>
            <person name="Kale V."/>
            <person name="Holt S."/>
            <person name="Cochrane G."/>
            <person name="Meng A."/>
            <person name="Brown T."/>
            <person name="Cohen L."/>
        </authorList>
    </citation>
    <scope>NUCLEOTIDE SEQUENCE</scope>
    <source>
        <strain evidence="15">CCMP645</strain>
    </source>
</reference>
<evidence type="ECO:0000256" key="6">
    <source>
        <dbReference type="ARBA" id="ARBA00022964"/>
    </source>
</evidence>
<keyword evidence="4" id="KW-0479">Metal-binding</keyword>
<comment type="subcellular location">
    <subcellularLocation>
        <location evidence="2">Mitochondrion</location>
    </subcellularLocation>
</comment>
<dbReference type="PANTHER" id="PTHR43084:SF1">
    <property type="entry name" value="PERSULFIDE DIOXYGENASE ETHE1, MITOCHONDRIAL"/>
    <property type="match status" value="1"/>
</dbReference>
<dbReference type="GO" id="GO:0050313">
    <property type="term" value="F:sulfur dioxygenase activity"/>
    <property type="evidence" value="ECO:0007669"/>
    <property type="project" value="UniProtKB-EC"/>
</dbReference>
<keyword evidence="8" id="KW-0560">Oxidoreductase</keyword>
<dbReference type="SUPFAM" id="SSF52821">
    <property type="entry name" value="Rhodanese/Cell cycle control phosphatase"/>
    <property type="match status" value="1"/>
</dbReference>
<evidence type="ECO:0000256" key="10">
    <source>
        <dbReference type="ARBA" id="ARBA00023128"/>
    </source>
</evidence>
<dbReference type="SMART" id="SM00849">
    <property type="entry name" value="Lactamase_B"/>
    <property type="match status" value="1"/>
</dbReference>
<comment type="similarity">
    <text evidence="3">Belongs to the metallo-beta-lactamase superfamily. Glyoxalase II family.</text>
</comment>
<dbReference type="GO" id="GO:0005739">
    <property type="term" value="C:mitochondrion"/>
    <property type="evidence" value="ECO:0007669"/>
    <property type="project" value="UniProtKB-SubCell"/>
</dbReference>
<comment type="cofactor">
    <cofactor evidence="1">
        <name>Fe(2+)</name>
        <dbReference type="ChEBI" id="CHEBI:29033"/>
    </cofactor>
</comment>